<evidence type="ECO:0000259" key="4">
    <source>
        <dbReference type="Pfam" id="PF02576"/>
    </source>
</evidence>
<dbReference type="CDD" id="cd01734">
    <property type="entry name" value="YlxS_C"/>
    <property type="match status" value="1"/>
</dbReference>
<evidence type="ECO:0000259" key="5">
    <source>
        <dbReference type="Pfam" id="PF17384"/>
    </source>
</evidence>
<dbReference type="InterPro" id="IPR036847">
    <property type="entry name" value="RimP_C_sf"/>
</dbReference>
<dbReference type="EMBL" id="CP002049">
    <property type="protein sequence ID" value="ADI14470.1"/>
    <property type="molecule type" value="Genomic_DNA"/>
</dbReference>
<dbReference type="KEGG" id="tra:Trad_1348"/>
<comment type="function">
    <text evidence="3">Required for maturation of 30S ribosomal subunits.</text>
</comment>
<dbReference type="InterPro" id="IPR028998">
    <property type="entry name" value="RimP_C"/>
</dbReference>
<feature type="domain" description="Ribosome maturation factor RimP N-terminal" evidence="4">
    <location>
        <begin position="7"/>
        <end position="78"/>
    </location>
</feature>
<dbReference type="Pfam" id="PF02576">
    <property type="entry name" value="RimP_N"/>
    <property type="match status" value="1"/>
</dbReference>
<reference evidence="7" key="1">
    <citation type="submission" date="2010-05" db="EMBL/GenBank/DDBJ databases">
        <title>The complete genome of Truepera radiovictris DSM 17093.</title>
        <authorList>
            <consortium name="US DOE Joint Genome Institute (JGI-PGF)"/>
            <person name="Lucas S."/>
            <person name="Copeland A."/>
            <person name="Lapidus A."/>
            <person name="Glavina del Rio T."/>
            <person name="Dalin E."/>
            <person name="Tice H."/>
            <person name="Bruce D."/>
            <person name="Goodwin L."/>
            <person name="Pitluck S."/>
            <person name="Kyrpides N."/>
            <person name="Mavromatis K."/>
            <person name="Ovchinnikova G."/>
            <person name="Munk A.C."/>
            <person name="Detter J.C."/>
            <person name="Han C."/>
            <person name="Tapia R."/>
            <person name="Land M."/>
            <person name="Hauser L."/>
            <person name="Markowitz V."/>
            <person name="Cheng J.-F."/>
            <person name="Hugenholtz P."/>
            <person name="Woyke T."/>
            <person name="Wu D."/>
            <person name="Tindall B."/>
            <person name="Pomrenke H.G."/>
            <person name="Brambilla E."/>
            <person name="Klenk H.-P."/>
            <person name="Eisen J.A."/>
        </authorList>
    </citation>
    <scope>NUCLEOTIDE SEQUENCE [LARGE SCALE GENOMIC DNA]</scope>
    <source>
        <strain evidence="7">DSM 17093 / CIP 108686 / LMG 22925 / RQ-24</strain>
    </source>
</reference>
<dbReference type="InterPro" id="IPR035956">
    <property type="entry name" value="RimP_N_sf"/>
</dbReference>
<feature type="domain" description="Ribosome maturation factor RimP C-terminal" evidence="5">
    <location>
        <begin position="83"/>
        <end position="135"/>
    </location>
</feature>
<evidence type="ECO:0000313" key="6">
    <source>
        <dbReference type="EMBL" id="ADI14470.1"/>
    </source>
</evidence>
<comment type="similarity">
    <text evidence="3">Belongs to the RimP family.</text>
</comment>
<dbReference type="NCBIfam" id="NF011239">
    <property type="entry name" value="PRK14645.1"/>
    <property type="match status" value="1"/>
</dbReference>
<dbReference type="Gene3D" id="3.30.300.70">
    <property type="entry name" value="RimP-like superfamily, N-terminal"/>
    <property type="match status" value="1"/>
</dbReference>
<sequence length="146" mass="16592">MDLQRAAEQLLEPLGYEVLELVVSGRGGKRNVLLRIDRRDRGVVTMEDVERATQVFSLELDRLDPFEGAYRLEVESPGPERPLRTAEHFRRFSGLLAKVRAHGETFTGRVVEVSDAQVTFDVHGQPRTLALEDIQARLAEWPDTPR</sequence>
<evidence type="ECO:0000256" key="1">
    <source>
        <dbReference type="ARBA" id="ARBA00022490"/>
    </source>
</evidence>
<proteinExistence type="inferred from homology"/>
<evidence type="ECO:0000256" key="2">
    <source>
        <dbReference type="ARBA" id="ARBA00022517"/>
    </source>
</evidence>
<dbReference type="PANTHER" id="PTHR33867:SF1">
    <property type="entry name" value="RIBOSOME MATURATION FACTOR RIMP"/>
    <property type="match status" value="1"/>
</dbReference>
<reference evidence="6 7" key="2">
    <citation type="journal article" date="2011" name="Stand. Genomic Sci.">
        <title>Complete genome sequence of Truepera radiovictrix type strain (RQ-24).</title>
        <authorList>
            <person name="Ivanova N."/>
            <person name="Rohde C."/>
            <person name="Munk C."/>
            <person name="Nolan M."/>
            <person name="Lucas S."/>
            <person name="Del Rio T.G."/>
            <person name="Tice H."/>
            <person name="Deshpande S."/>
            <person name="Cheng J.F."/>
            <person name="Tapia R."/>
            <person name="Han C."/>
            <person name="Goodwin L."/>
            <person name="Pitluck S."/>
            <person name="Liolios K."/>
            <person name="Mavromatis K."/>
            <person name="Mikhailova N."/>
            <person name="Pati A."/>
            <person name="Chen A."/>
            <person name="Palaniappan K."/>
            <person name="Land M."/>
            <person name="Hauser L."/>
            <person name="Chang Y.J."/>
            <person name="Jeffries C.D."/>
            <person name="Brambilla E."/>
            <person name="Rohde M."/>
            <person name="Goker M."/>
            <person name="Tindall B.J."/>
            <person name="Woyke T."/>
            <person name="Bristow J."/>
            <person name="Eisen J.A."/>
            <person name="Markowitz V."/>
            <person name="Hugenholtz P."/>
            <person name="Kyrpides N.C."/>
            <person name="Klenk H.P."/>
            <person name="Lapidus A."/>
        </authorList>
    </citation>
    <scope>NUCLEOTIDE SEQUENCE [LARGE SCALE GENOMIC DNA]</scope>
    <source>
        <strain evidence="7">DSM 17093 / CIP 108686 / LMG 22925 / RQ-24</strain>
    </source>
</reference>
<dbReference type="OrthoDB" id="9805006at2"/>
<dbReference type="RefSeq" id="WP_013177840.1">
    <property type="nucleotide sequence ID" value="NC_014221.1"/>
</dbReference>
<keyword evidence="1 3" id="KW-0963">Cytoplasm</keyword>
<dbReference type="SUPFAM" id="SSF74942">
    <property type="entry name" value="YhbC-like, C-terminal domain"/>
    <property type="match status" value="1"/>
</dbReference>
<dbReference type="HOGENOM" id="CLU_070525_1_1_0"/>
<keyword evidence="2 3" id="KW-0690">Ribosome biogenesis</keyword>
<evidence type="ECO:0000313" key="7">
    <source>
        <dbReference type="Proteomes" id="UP000000379"/>
    </source>
</evidence>
<gene>
    <name evidence="3" type="primary">rimP</name>
    <name evidence="6" type="ordered locus">Trad_1348</name>
</gene>
<comment type="subcellular location">
    <subcellularLocation>
        <location evidence="3">Cytoplasm</location>
    </subcellularLocation>
</comment>
<dbReference type="Pfam" id="PF17384">
    <property type="entry name" value="DUF150_C"/>
    <property type="match status" value="1"/>
</dbReference>
<name>D7CWW2_TRURR</name>
<protein>
    <recommendedName>
        <fullName evidence="3">Ribosome maturation factor RimP</fullName>
    </recommendedName>
</protein>
<evidence type="ECO:0000256" key="3">
    <source>
        <dbReference type="HAMAP-Rule" id="MF_01077"/>
    </source>
</evidence>
<dbReference type="STRING" id="649638.Trad_1348"/>
<dbReference type="GO" id="GO:0006412">
    <property type="term" value="P:translation"/>
    <property type="evidence" value="ECO:0007669"/>
    <property type="project" value="TreeGrafter"/>
</dbReference>
<dbReference type="AlphaFoldDB" id="D7CWW2"/>
<accession>D7CWW2</accession>
<dbReference type="InterPro" id="IPR028989">
    <property type="entry name" value="RimP_N"/>
</dbReference>
<dbReference type="PANTHER" id="PTHR33867">
    <property type="entry name" value="RIBOSOME MATURATION FACTOR RIMP"/>
    <property type="match status" value="1"/>
</dbReference>
<dbReference type="Proteomes" id="UP000000379">
    <property type="component" value="Chromosome"/>
</dbReference>
<dbReference type="GO" id="GO:0000028">
    <property type="term" value="P:ribosomal small subunit assembly"/>
    <property type="evidence" value="ECO:0007669"/>
    <property type="project" value="TreeGrafter"/>
</dbReference>
<dbReference type="eggNOG" id="COG0779">
    <property type="taxonomic scope" value="Bacteria"/>
</dbReference>
<keyword evidence="7" id="KW-1185">Reference proteome</keyword>
<dbReference type="InterPro" id="IPR003728">
    <property type="entry name" value="Ribosome_maturation_RimP"/>
</dbReference>
<dbReference type="SUPFAM" id="SSF75420">
    <property type="entry name" value="YhbC-like, N-terminal domain"/>
    <property type="match status" value="1"/>
</dbReference>
<dbReference type="HAMAP" id="MF_01077">
    <property type="entry name" value="RimP"/>
    <property type="match status" value="1"/>
</dbReference>
<organism evidence="6 7">
    <name type="scientific">Truepera radiovictrix (strain DSM 17093 / CIP 108686 / LMG 22925 / RQ-24)</name>
    <dbReference type="NCBI Taxonomy" id="649638"/>
    <lineage>
        <taxon>Bacteria</taxon>
        <taxon>Thermotogati</taxon>
        <taxon>Deinococcota</taxon>
        <taxon>Deinococci</taxon>
        <taxon>Trueperales</taxon>
        <taxon>Trueperaceae</taxon>
        <taxon>Truepera</taxon>
    </lineage>
</organism>
<dbReference type="GO" id="GO:0005829">
    <property type="term" value="C:cytosol"/>
    <property type="evidence" value="ECO:0007669"/>
    <property type="project" value="TreeGrafter"/>
</dbReference>